<accession>A0A7H0GJG7</accession>
<dbReference type="PANTHER" id="PTHR30419:SF2">
    <property type="entry name" value="LYSR FAMILY TRANSCRIPTIONAL REGULATOR"/>
    <property type="match status" value="1"/>
</dbReference>
<dbReference type="PANTHER" id="PTHR30419">
    <property type="entry name" value="HTH-TYPE TRANSCRIPTIONAL REGULATOR YBHD"/>
    <property type="match status" value="1"/>
</dbReference>
<dbReference type="InterPro" id="IPR000847">
    <property type="entry name" value="LysR_HTH_N"/>
</dbReference>
<keyword evidence="2" id="KW-0805">Transcription regulation</keyword>
<keyword evidence="7" id="KW-1185">Reference proteome</keyword>
<evidence type="ECO:0000256" key="2">
    <source>
        <dbReference type="ARBA" id="ARBA00023015"/>
    </source>
</evidence>
<dbReference type="Pfam" id="PF00126">
    <property type="entry name" value="HTH_1"/>
    <property type="match status" value="1"/>
</dbReference>
<dbReference type="SUPFAM" id="SSF53850">
    <property type="entry name" value="Periplasmic binding protein-like II"/>
    <property type="match status" value="1"/>
</dbReference>
<dbReference type="SUPFAM" id="SSF46785">
    <property type="entry name" value="Winged helix' DNA-binding domain"/>
    <property type="match status" value="1"/>
</dbReference>
<evidence type="ECO:0000256" key="1">
    <source>
        <dbReference type="ARBA" id="ARBA00009437"/>
    </source>
</evidence>
<proteinExistence type="inferred from homology"/>
<evidence type="ECO:0000259" key="5">
    <source>
        <dbReference type="PROSITE" id="PS50931"/>
    </source>
</evidence>
<evidence type="ECO:0000256" key="4">
    <source>
        <dbReference type="ARBA" id="ARBA00023163"/>
    </source>
</evidence>
<dbReference type="Pfam" id="PF03466">
    <property type="entry name" value="LysR_substrate"/>
    <property type="match status" value="1"/>
</dbReference>
<evidence type="ECO:0000313" key="6">
    <source>
        <dbReference type="EMBL" id="QNP48433.1"/>
    </source>
</evidence>
<reference evidence="6 7" key="1">
    <citation type="submission" date="2020-08" db="EMBL/GenBank/DDBJ databases">
        <title>Genome sequence of Diaphorobacter aerolatus KACC 16536T.</title>
        <authorList>
            <person name="Hyun D.-W."/>
            <person name="Bae J.-W."/>
        </authorList>
    </citation>
    <scope>NUCLEOTIDE SEQUENCE [LARGE SCALE GENOMIC DNA]</scope>
    <source>
        <strain evidence="6 7">KACC 16536</strain>
    </source>
</reference>
<feature type="domain" description="HTH lysR-type" evidence="5">
    <location>
        <begin position="1"/>
        <end position="60"/>
    </location>
</feature>
<evidence type="ECO:0000313" key="7">
    <source>
        <dbReference type="Proteomes" id="UP000516028"/>
    </source>
</evidence>
<dbReference type="InterPro" id="IPR036390">
    <property type="entry name" value="WH_DNA-bd_sf"/>
</dbReference>
<dbReference type="CDD" id="cd08421">
    <property type="entry name" value="PBP2_LTTR_like_1"/>
    <property type="match status" value="1"/>
</dbReference>
<gene>
    <name evidence="6" type="ORF">H9K75_21210</name>
</gene>
<name>A0A7H0GJG7_9BURK</name>
<dbReference type="Gene3D" id="1.10.10.10">
    <property type="entry name" value="Winged helix-like DNA-binding domain superfamily/Winged helix DNA-binding domain"/>
    <property type="match status" value="1"/>
</dbReference>
<dbReference type="Gene3D" id="3.40.190.290">
    <property type="match status" value="1"/>
</dbReference>
<dbReference type="GO" id="GO:0003700">
    <property type="term" value="F:DNA-binding transcription factor activity"/>
    <property type="evidence" value="ECO:0007669"/>
    <property type="project" value="InterPro"/>
</dbReference>
<dbReference type="GO" id="GO:0005829">
    <property type="term" value="C:cytosol"/>
    <property type="evidence" value="ECO:0007669"/>
    <property type="project" value="TreeGrafter"/>
</dbReference>
<dbReference type="InterPro" id="IPR050950">
    <property type="entry name" value="HTH-type_LysR_regulators"/>
</dbReference>
<dbReference type="KEGG" id="daer:H9K75_21210"/>
<dbReference type="AlphaFoldDB" id="A0A7H0GJG7"/>
<keyword evidence="3" id="KW-0238">DNA-binding</keyword>
<evidence type="ECO:0000256" key="3">
    <source>
        <dbReference type="ARBA" id="ARBA00023125"/>
    </source>
</evidence>
<protein>
    <submittedName>
        <fullName evidence="6">LysR family transcriptional regulator</fullName>
    </submittedName>
</protein>
<dbReference type="GO" id="GO:0003677">
    <property type="term" value="F:DNA binding"/>
    <property type="evidence" value="ECO:0007669"/>
    <property type="project" value="UniProtKB-KW"/>
</dbReference>
<dbReference type="Proteomes" id="UP000516028">
    <property type="component" value="Chromosome"/>
</dbReference>
<dbReference type="EMBL" id="CP060783">
    <property type="protein sequence ID" value="QNP48433.1"/>
    <property type="molecule type" value="Genomic_DNA"/>
</dbReference>
<dbReference type="RefSeq" id="WP_187724031.1">
    <property type="nucleotide sequence ID" value="NZ_CP060783.1"/>
</dbReference>
<keyword evidence="4" id="KW-0804">Transcription</keyword>
<dbReference type="InterPro" id="IPR005119">
    <property type="entry name" value="LysR_subst-bd"/>
</dbReference>
<dbReference type="PROSITE" id="PS50931">
    <property type="entry name" value="HTH_LYSR"/>
    <property type="match status" value="1"/>
</dbReference>
<organism evidence="6 7">
    <name type="scientific">Diaphorobacter aerolatus</name>
    <dbReference type="NCBI Taxonomy" id="1288495"/>
    <lineage>
        <taxon>Bacteria</taxon>
        <taxon>Pseudomonadati</taxon>
        <taxon>Pseudomonadota</taxon>
        <taxon>Betaproteobacteria</taxon>
        <taxon>Burkholderiales</taxon>
        <taxon>Comamonadaceae</taxon>
        <taxon>Diaphorobacter</taxon>
    </lineage>
</organism>
<sequence length="304" mass="32601">MKLDPVSLRLFVAVMEENAIARAAAREHIAASAASRRLAELEDTLQVELFARSNRGTEPTAAAFALLNLARGVLNDLDGIGAQMRDYGAGVRGHVRVVANISAITQFLPGELQSFMAAHPQVQVQLLEQISTSIAHSVAENAADVGILNHGSYGEGITLLPYREDELVVAVPAGHALARRRSLKFADILPFDLVGMHTGSAINNLLMRNAAEQDMPLKVRIQVTSYDALCLMVSAGLGVGVLPLGSAQIYRGALALRTIPLVEPWARRRLSLCVRSLESLSGVARLLVDHLRPEENTDAAPASP</sequence>
<dbReference type="InterPro" id="IPR036388">
    <property type="entry name" value="WH-like_DNA-bd_sf"/>
</dbReference>
<comment type="similarity">
    <text evidence="1">Belongs to the LysR transcriptional regulatory family.</text>
</comment>